<feature type="transmembrane region" description="Helical" evidence="6">
    <location>
        <begin position="527"/>
        <end position="548"/>
    </location>
</feature>
<feature type="transmembrane region" description="Helical" evidence="6">
    <location>
        <begin position="31"/>
        <end position="51"/>
    </location>
</feature>
<keyword evidence="2" id="KW-1003">Cell membrane</keyword>
<name>A0ABM8EPJ1_9BACT</name>
<evidence type="ECO:0000256" key="2">
    <source>
        <dbReference type="ARBA" id="ARBA00022475"/>
    </source>
</evidence>
<evidence type="ECO:0000256" key="5">
    <source>
        <dbReference type="ARBA" id="ARBA00023136"/>
    </source>
</evidence>
<evidence type="ECO:0000256" key="4">
    <source>
        <dbReference type="ARBA" id="ARBA00022989"/>
    </source>
</evidence>
<feature type="transmembrane region" description="Helical" evidence="6">
    <location>
        <begin position="79"/>
        <end position="99"/>
    </location>
</feature>
<feature type="transmembrane region" description="Helical" evidence="6">
    <location>
        <begin position="440"/>
        <end position="461"/>
    </location>
</feature>
<evidence type="ECO:0000256" key="3">
    <source>
        <dbReference type="ARBA" id="ARBA00022692"/>
    </source>
</evidence>
<evidence type="ECO:0000256" key="1">
    <source>
        <dbReference type="ARBA" id="ARBA00004651"/>
    </source>
</evidence>
<feature type="transmembrane region" description="Helical" evidence="6">
    <location>
        <begin position="388"/>
        <end position="410"/>
    </location>
</feature>
<accession>A0ABM8EPJ1</accession>
<keyword evidence="5 6" id="KW-0472">Membrane</keyword>
<dbReference type="PANTHER" id="PTHR30509">
    <property type="entry name" value="P-HYDROXYBENZOIC ACID EFFLUX PUMP SUBUNIT-RELATED"/>
    <property type="match status" value="1"/>
</dbReference>
<proteinExistence type="predicted"/>
<dbReference type="PANTHER" id="PTHR30509:SF40">
    <property type="entry name" value="BLR3852 PROTEIN"/>
    <property type="match status" value="1"/>
</dbReference>
<keyword evidence="3 6" id="KW-0812">Transmembrane</keyword>
<keyword evidence="4 6" id="KW-1133">Transmembrane helix</keyword>
<dbReference type="Pfam" id="PF04632">
    <property type="entry name" value="FUSC"/>
    <property type="match status" value="1"/>
</dbReference>
<sequence length="723" mass="77216">MNATAADTAKRWFASSRQELVGWVRSDAPGLLFSLKICLAALLAMVLSMLLEFDQPRTAMITVFVVMQPETGMVLAKSLYRVAATVVGTLAALVLVGLFAQQRELFLLGLAFWIGACTAGAAFHRNFRSYGFVLAGYTAAIIGLPSALQPAAFFSIAVGRVSEVCLGIVCAGVVSDLLFPRPLANAIYGNVASLYATFISLVRASLSGAANAAEVEKMHLAMVGKAITLESLRSAAVLEDAELRARNYRLRKLNSEFMAAATTFHSFQQLMKRLTRDDNPVGRALADIYRSLGGLVGAEAPESVAARTARRVAALRVLLSRRAREAERQLVAAGNPDSLQDFRTAVHLLIRLLRELHGYTRSYAALTGEDKAAAEQEAVRFDLRTDPVVALISGGRAFLAILVTAVFWIASGWTEGVSAVINAGIVSALFAAAPDPPAAVHRMITGFTGGLVVATIFKFLVVPSLDGVALLCLAMLPLLLAGSLVVARPRLVGIGTGFLIFFTYITAPTNPMSFNAIEAVNDGAATLIGIAVAGVVFATLVPAHGDWGKRRLMRQLRRQVQVACFQPVAGLRNRFESGTRDLLHRQLAGPPRSDAQERLLLAWFFSVLEIGHAVIQLRQSLDDNEAPADVETSVQGAVNALADLYRRPASPLWHLALARVGSCLDLVTVAGTSLHHDDHTKASLARIRTSLYLIRSALLDEEGVFAGVPAAPVAIAGGALHDA</sequence>
<reference evidence="7 8" key="1">
    <citation type="submission" date="2022-12" db="EMBL/GenBank/DDBJ databases">
        <title>Polyphasic characterization of Geotalea uranireducens NIT-SL11 newly isolated from a complex of sewage sludge and microbially reduced graphene oxide.</title>
        <authorList>
            <person name="Xie L."/>
            <person name="Yoshida N."/>
            <person name="Meng L."/>
        </authorList>
    </citation>
    <scope>NUCLEOTIDE SEQUENCE [LARGE SCALE GENOMIC DNA]</scope>
    <source>
        <strain evidence="7 8">NIT-SL11</strain>
    </source>
</reference>
<dbReference type="RefSeq" id="WP_282000609.1">
    <property type="nucleotide sequence ID" value="NZ_AP027151.1"/>
</dbReference>
<keyword evidence="8" id="KW-1185">Reference proteome</keyword>
<protein>
    <submittedName>
        <fullName evidence="7">Antibiotic resistance protein</fullName>
    </submittedName>
</protein>
<dbReference type="Proteomes" id="UP001317705">
    <property type="component" value="Chromosome"/>
</dbReference>
<evidence type="ECO:0000313" key="8">
    <source>
        <dbReference type="Proteomes" id="UP001317705"/>
    </source>
</evidence>
<feature type="transmembrane region" description="Helical" evidence="6">
    <location>
        <begin position="491"/>
        <end position="507"/>
    </location>
</feature>
<comment type="subcellular location">
    <subcellularLocation>
        <location evidence="1">Cell membrane</location>
        <topology evidence="1">Multi-pass membrane protein</topology>
    </subcellularLocation>
</comment>
<dbReference type="InterPro" id="IPR006726">
    <property type="entry name" value="PHBA_efflux_AaeB/fusaric-R"/>
</dbReference>
<organism evidence="7 8">
    <name type="scientific">Geotalea uraniireducens</name>
    <dbReference type="NCBI Taxonomy" id="351604"/>
    <lineage>
        <taxon>Bacteria</taxon>
        <taxon>Pseudomonadati</taxon>
        <taxon>Thermodesulfobacteriota</taxon>
        <taxon>Desulfuromonadia</taxon>
        <taxon>Geobacterales</taxon>
        <taxon>Geobacteraceae</taxon>
        <taxon>Geotalea</taxon>
    </lineage>
</organism>
<feature type="transmembrane region" description="Helical" evidence="6">
    <location>
        <begin position="467"/>
        <end position="486"/>
    </location>
</feature>
<evidence type="ECO:0000256" key="6">
    <source>
        <dbReference type="SAM" id="Phobius"/>
    </source>
</evidence>
<feature type="transmembrane region" description="Helical" evidence="6">
    <location>
        <begin position="105"/>
        <end position="123"/>
    </location>
</feature>
<evidence type="ECO:0000313" key="7">
    <source>
        <dbReference type="EMBL" id="BDV44511.1"/>
    </source>
</evidence>
<feature type="transmembrane region" description="Helical" evidence="6">
    <location>
        <begin position="130"/>
        <end position="148"/>
    </location>
</feature>
<dbReference type="EMBL" id="AP027151">
    <property type="protein sequence ID" value="BDV44511.1"/>
    <property type="molecule type" value="Genomic_DNA"/>
</dbReference>
<gene>
    <name evidence="7" type="ORF">GURASL_34340</name>
</gene>
<feature type="transmembrane region" description="Helical" evidence="6">
    <location>
        <begin position="416"/>
        <end position="433"/>
    </location>
</feature>